<gene>
    <name evidence="1" type="ORF">M9H77_11209</name>
</gene>
<comment type="caution">
    <text evidence="1">The sequence shown here is derived from an EMBL/GenBank/DDBJ whole genome shotgun (WGS) entry which is preliminary data.</text>
</comment>
<sequence>MATKGHDHHHHHQTTLHSSIALLQERFRQLEKIREMRQEKELMNVSSSVSYSNKPHNNYPYNFYHSSSFFSNSEEVIFEQKPPNNSQLGLSLWPENSQIKQFANLGTFETANGKKTTSSTKSWLAGTTLGHDDSTVAAAIFKFDESNYSYNNNNNNIDTSLHL</sequence>
<proteinExistence type="predicted"/>
<name>A0ACC0BDZ4_CATRO</name>
<evidence type="ECO:0000313" key="2">
    <source>
        <dbReference type="Proteomes" id="UP001060085"/>
    </source>
</evidence>
<reference evidence="2" key="1">
    <citation type="journal article" date="2023" name="Nat. Plants">
        <title>Single-cell RNA sequencing provides a high-resolution roadmap for understanding the multicellular compartmentation of specialized metabolism.</title>
        <authorList>
            <person name="Sun S."/>
            <person name="Shen X."/>
            <person name="Li Y."/>
            <person name="Li Y."/>
            <person name="Wang S."/>
            <person name="Li R."/>
            <person name="Zhang H."/>
            <person name="Shen G."/>
            <person name="Guo B."/>
            <person name="Wei J."/>
            <person name="Xu J."/>
            <person name="St-Pierre B."/>
            <person name="Chen S."/>
            <person name="Sun C."/>
        </authorList>
    </citation>
    <scope>NUCLEOTIDE SEQUENCE [LARGE SCALE GENOMIC DNA]</scope>
</reference>
<organism evidence="1 2">
    <name type="scientific">Catharanthus roseus</name>
    <name type="common">Madagascar periwinkle</name>
    <name type="synonym">Vinca rosea</name>
    <dbReference type="NCBI Taxonomy" id="4058"/>
    <lineage>
        <taxon>Eukaryota</taxon>
        <taxon>Viridiplantae</taxon>
        <taxon>Streptophyta</taxon>
        <taxon>Embryophyta</taxon>
        <taxon>Tracheophyta</taxon>
        <taxon>Spermatophyta</taxon>
        <taxon>Magnoliopsida</taxon>
        <taxon>eudicotyledons</taxon>
        <taxon>Gunneridae</taxon>
        <taxon>Pentapetalae</taxon>
        <taxon>asterids</taxon>
        <taxon>lamiids</taxon>
        <taxon>Gentianales</taxon>
        <taxon>Apocynaceae</taxon>
        <taxon>Rauvolfioideae</taxon>
        <taxon>Vinceae</taxon>
        <taxon>Catharanthinae</taxon>
        <taxon>Catharanthus</taxon>
    </lineage>
</organism>
<dbReference type="EMBL" id="CM044703">
    <property type="protein sequence ID" value="KAI5670845.1"/>
    <property type="molecule type" value="Genomic_DNA"/>
</dbReference>
<evidence type="ECO:0000313" key="1">
    <source>
        <dbReference type="EMBL" id="KAI5670845.1"/>
    </source>
</evidence>
<accession>A0ACC0BDZ4</accession>
<protein>
    <submittedName>
        <fullName evidence="1">Uncharacterized protein</fullName>
    </submittedName>
</protein>
<keyword evidence="2" id="KW-1185">Reference proteome</keyword>
<dbReference type="Proteomes" id="UP001060085">
    <property type="component" value="Linkage Group LG03"/>
</dbReference>